<dbReference type="SUPFAM" id="SSF48264">
    <property type="entry name" value="Cytochrome P450"/>
    <property type="match status" value="1"/>
</dbReference>
<dbReference type="InterPro" id="IPR050196">
    <property type="entry name" value="Cytochrome_P450_Monoox"/>
</dbReference>
<evidence type="ECO:0000313" key="10">
    <source>
        <dbReference type="EMBL" id="CAA9283733.1"/>
    </source>
</evidence>
<organism evidence="10">
    <name type="scientific">uncultured Chloroflexia bacterium</name>
    <dbReference type="NCBI Taxonomy" id="1672391"/>
    <lineage>
        <taxon>Bacteria</taxon>
        <taxon>Bacillati</taxon>
        <taxon>Chloroflexota</taxon>
        <taxon>Chloroflexia</taxon>
        <taxon>environmental samples</taxon>
    </lineage>
</organism>
<feature type="region of interest" description="Disordered" evidence="9">
    <location>
        <begin position="1"/>
        <end position="21"/>
    </location>
</feature>
<reference evidence="10" key="1">
    <citation type="submission" date="2020-02" db="EMBL/GenBank/DDBJ databases">
        <authorList>
            <person name="Meier V. D."/>
        </authorList>
    </citation>
    <scope>NUCLEOTIDE SEQUENCE</scope>
    <source>
        <strain evidence="10">AVDCRST_MAG26</strain>
    </source>
</reference>
<evidence type="ECO:0000256" key="1">
    <source>
        <dbReference type="ARBA" id="ARBA00010617"/>
    </source>
</evidence>
<protein>
    <submittedName>
        <fullName evidence="10">Cytochrome P450</fullName>
    </submittedName>
</protein>
<dbReference type="Gene3D" id="1.10.630.10">
    <property type="entry name" value="Cytochrome P450"/>
    <property type="match status" value="1"/>
</dbReference>
<keyword evidence="3 7" id="KW-0479">Metal-binding</keyword>
<evidence type="ECO:0000256" key="9">
    <source>
        <dbReference type="SAM" id="MobiDB-lite"/>
    </source>
</evidence>
<dbReference type="InterPro" id="IPR017972">
    <property type="entry name" value="Cyt_P450_CS"/>
</dbReference>
<dbReference type="PANTHER" id="PTHR24291:SF50">
    <property type="entry name" value="BIFUNCTIONAL ALBAFLAVENONE MONOOXYGENASE_TERPENE SYNTHASE"/>
    <property type="match status" value="1"/>
</dbReference>
<dbReference type="GO" id="GO:0016705">
    <property type="term" value="F:oxidoreductase activity, acting on paired donors, with incorporation or reduction of molecular oxygen"/>
    <property type="evidence" value="ECO:0007669"/>
    <property type="project" value="InterPro"/>
</dbReference>
<dbReference type="EMBL" id="CADCTK010000834">
    <property type="protein sequence ID" value="CAA9283733.1"/>
    <property type="molecule type" value="Genomic_DNA"/>
</dbReference>
<keyword evidence="4 8" id="KW-0560">Oxidoreductase</keyword>
<evidence type="ECO:0000256" key="8">
    <source>
        <dbReference type="RuleBase" id="RU000461"/>
    </source>
</evidence>
<dbReference type="Pfam" id="PF00067">
    <property type="entry name" value="p450"/>
    <property type="match status" value="1"/>
</dbReference>
<evidence type="ECO:0000256" key="7">
    <source>
        <dbReference type="PIRSR" id="PIRSR602401-1"/>
    </source>
</evidence>
<dbReference type="PANTHER" id="PTHR24291">
    <property type="entry name" value="CYTOCHROME P450 FAMILY 4"/>
    <property type="match status" value="1"/>
</dbReference>
<dbReference type="GO" id="GO:0004497">
    <property type="term" value="F:monooxygenase activity"/>
    <property type="evidence" value="ECO:0007669"/>
    <property type="project" value="UniProtKB-KW"/>
</dbReference>
<dbReference type="GO" id="GO:0005506">
    <property type="term" value="F:iron ion binding"/>
    <property type="evidence" value="ECO:0007669"/>
    <property type="project" value="InterPro"/>
</dbReference>
<dbReference type="InterPro" id="IPR002401">
    <property type="entry name" value="Cyt_P450_E_grp-I"/>
</dbReference>
<proteinExistence type="inferred from homology"/>
<dbReference type="GO" id="GO:0020037">
    <property type="term" value="F:heme binding"/>
    <property type="evidence" value="ECO:0007669"/>
    <property type="project" value="InterPro"/>
</dbReference>
<dbReference type="InterPro" id="IPR001128">
    <property type="entry name" value="Cyt_P450"/>
</dbReference>
<accession>A0A6J4JPN1</accession>
<feature type="binding site" description="axial binding residue" evidence="7">
    <location>
        <position position="404"/>
    </location>
    <ligand>
        <name>heme</name>
        <dbReference type="ChEBI" id="CHEBI:30413"/>
    </ligand>
    <ligandPart>
        <name>Fe</name>
        <dbReference type="ChEBI" id="CHEBI:18248"/>
    </ligandPart>
</feature>
<evidence type="ECO:0000256" key="4">
    <source>
        <dbReference type="ARBA" id="ARBA00023002"/>
    </source>
</evidence>
<sequence length="456" mass="51469">MTPETSTARGRVPPGPPGGPFHSILPSLRDDPLNVYLGAQRSYGDVVRLHVFGPVYLYLVSHPDDVEHVLRTNVKNYPKGFIADVLRPGLGEGLLTSEGELWLRQRRLMQPAFHRRQVAAFVHTITDATSKLLARWEAFARSRQAFDVAAEINNLTLEIVSRTLFGLDVSSEAGPVRQALVITNEHANYRFTHPFSAPPWMPTPRNRRSAAALRRLHAIVHQIIDVRRRSPDEHNDLLARLLAARDAETGAQMSDKQLRDEVLTILLAGHDTTSNALAWLFYLLTQHPEVEGKLHAEVAAVLHEKAPTFDDLLELRYTRMVIDEALRLYPPAWATARQAQAADEIRGYAIPARSPVVISQYVTHRHPAFWEAPDTFDPERFSPERSMGRHTFAYFPFSGGPRQCIGKDFALMEMQIVLAMVVQRYRLALVPGHPIVPEAMINLRPRHGVCVRLHEQ</sequence>
<keyword evidence="2 7" id="KW-0349">Heme</keyword>
<gene>
    <name evidence="10" type="ORF">AVDCRST_MAG26-3570</name>
</gene>
<name>A0A6J4JPN1_9CHLR</name>
<dbReference type="CDD" id="cd20620">
    <property type="entry name" value="CYP132-like"/>
    <property type="match status" value="1"/>
</dbReference>
<dbReference type="PRINTS" id="PR00463">
    <property type="entry name" value="EP450I"/>
</dbReference>
<dbReference type="AlphaFoldDB" id="A0A6J4JPN1"/>
<evidence type="ECO:0000256" key="5">
    <source>
        <dbReference type="ARBA" id="ARBA00023004"/>
    </source>
</evidence>
<dbReference type="InterPro" id="IPR036396">
    <property type="entry name" value="Cyt_P450_sf"/>
</dbReference>
<evidence type="ECO:0000256" key="6">
    <source>
        <dbReference type="ARBA" id="ARBA00023033"/>
    </source>
</evidence>
<keyword evidence="6 8" id="KW-0503">Monooxygenase</keyword>
<comment type="similarity">
    <text evidence="1 8">Belongs to the cytochrome P450 family.</text>
</comment>
<evidence type="ECO:0000256" key="2">
    <source>
        <dbReference type="ARBA" id="ARBA00022617"/>
    </source>
</evidence>
<dbReference type="PRINTS" id="PR00385">
    <property type="entry name" value="P450"/>
</dbReference>
<comment type="cofactor">
    <cofactor evidence="7">
        <name>heme</name>
        <dbReference type="ChEBI" id="CHEBI:30413"/>
    </cofactor>
</comment>
<keyword evidence="5 7" id="KW-0408">Iron</keyword>
<dbReference type="PROSITE" id="PS00086">
    <property type="entry name" value="CYTOCHROME_P450"/>
    <property type="match status" value="1"/>
</dbReference>
<evidence type="ECO:0000256" key="3">
    <source>
        <dbReference type="ARBA" id="ARBA00022723"/>
    </source>
</evidence>